<evidence type="ECO:0000256" key="3">
    <source>
        <dbReference type="ARBA" id="ARBA00022801"/>
    </source>
</evidence>
<dbReference type="InterPro" id="IPR045028">
    <property type="entry name" value="DinG/Rad3-like"/>
</dbReference>
<dbReference type="PANTHER" id="PTHR11472:SF34">
    <property type="entry name" value="REGULATOR OF TELOMERE ELONGATION HELICASE 1"/>
    <property type="match status" value="1"/>
</dbReference>
<evidence type="ECO:0000256" key="5">
    <source>
        <dbReference type="ARBA" id="ARBA00038058"/>
    </source>
</evidence>
<dbReference type="Pfam" id="PF13307">
    <property type="entry name" value="Helicase_C_2"/>
    <property type="match status" value="1"/>
</dbReference>
<dbReference type="InterPro" id="IPR014013">
    <property type="entry name" value="Helic_SF1/SF2_ATP-bd_DinG/Rad3"/>
</dbReference>
<dbReference type="GO" id="GO:0003678">
    <property type="term" value="F:DNA helicase activity"/>
    <property type="evidence" value="ECO:0007669"/>
    <property type="project" value="UniProtKB-EC"/>
</dbReference>
<comment type="catalytic activity">
    <reaction evidence="7">
        <text>ATP + H2O = ADP + phosphate + H(+)</text>
        <dbReference type="Rhea" id="RHEA:13065"/>
        <dbReference type="ChEBI" id="CHEBI:15377"/>
        <dbReference type="ChEBI" id="CHEBI:15378"/>
        <dbReference type="ChEBI" id="CHEBI:30616"/>
        <dbReference type="ChEBI" id="CHEBI:43474"/>
        <dbReference type="ChEBI" id="CHEBI:456216"/>
        <dbReference type="EC" id="5.6.2.3"/>
    </reaction>
</comment>
<reference evidence="10" key="1">
    <citation type="journal article" date="2019" name="Int. J. Syst. Evol. Microbiol.">
        <title>The Global Catalogue of Microorganisms (GCM) 10K type strain sequencing project: providing services to taxonomists for standard genome sequencing and annotation.</title>
        <authorList>
            <consortium name="The Broad Institute Genomics Platform"/>
            <consortium name="The Broad Institute Genome Sequencing Center for Infectious Disease"/>
            <person name="Wu L."/>
            <person name="Ma J."/>
        </authorList>
    </citation>
    <scope>NUCLEOTIDE SEQUENCE [LARGE SCALE GENOMIC DNA]</scope>
    <source>
        <strain evidence="10">YIM 94188</strain>
    </source>
</reference>
<evidence type="ECO:0000259" key="8">
    <source>
        <dbReference type="PROSITE" id="PS51193"/>
    </source>
</evidence>
<comment type="cofactor">
    <cofactor evidence="1">
        <name>[4Fe-4S] cluster</name>
        <dbReference type="ChEBI" id="CHEBI:49883"/>
    </cofactor>
</comment>
<feature type="domain" description="Helicase ATP-binding" evidence="8">
    <location>
        <begin position="24"/>
        <end position="298"/>
    </location>
</feature>
<keyword evidence="9" id="KW-0347">Helicase</keyword>
<dbReference type="Pfam" id="PF00270">
    <property type="entry name" value="DEAD"/>
    <property type="match status" value="1"/>
</dbReference>
<dbReference type="GO" id="GO:0016787">
    <property type="term" value="F:hydrolase activity"/>
    <property type="evidence" value="ECO:0007669"/>
    <property type="project" value="UniProtKB-KW"/>
</dbReference>
<name>A0ABW0ZC70_9ACTN</name>
<proteinExistence type="inferred from homology"/>
<dbReference type="InterPro" id="IPR027417">
    <property type="entry name" value="P-loop_NTPase"/>
</dbReference>
<dbReference type="PANTHER" id="PTHR11472">
    <property type="entry name" value="DNA REPAIR DEAD HELICASE RAD3/XP-D SUBFAMILY MEMBER"/>
    <property type="match status" value="1"/>
</dbReference>
<dbReference type="InterPro" id="IPR011545">
    <property type="entry name" value="DEAD/DEAH_box_helicase_dom"/>
</dbReference>
<keyword evidence="10" id="KW-1185">Reference proteome</keyword>
<evidence type="ECO:0000256" key="1">
    <source>
        <dbReference type="ARBA" id="ARBA00001966"/>
    </source>
</evidence>
<keyword evidence="4" id="KW-0067">ATP-binding</keyword>
<dbReference type="SUPFAM" id="SSF52540">
    <property type="entry name" value="P-loop containing nucleoside triphosphate hydrolases"/>
    <property type="match status" value="1"/>
</dbReference>
<dbReference type="Gene3D" id="3.40.50.300">
    <property type="entry name" value="P-loop containing nucleotide triphosphate hydrolases"/>
    <property type="match status" value="2"/>
</dbReference>
<comment type="caution">
    <text evidence="9">The sequence shown here is derived from an EMBL/GenBank/DDBJ whole genome shotgun (WGS) entry which is preliminary data.</text>
</comment>
<evidence type="ECO:0000313" key="9">
    <source>
        <dbReference type="EMBL" id="MFC5728594.1"/>
    </source>
</evidence>
<dbReference type="RefSeq" id="WP_378526977.1">
    <property type="nucleotide sequence ID" value="NZ_JBHSNS010000002.1"/>
</dbReference>
<dbReference type="InterPro" id="IPR014001">
    <property type="entry name" value="Helicase_ATP-bd"/>
</dbReference>
<accession>A0ABW0ZC70</accession>
<evidence type="ECO:0000256" key="4">
    <source>
        <dbReference type="ARBA" id="ARBA00022840"/>
    </source>
</evidence>
<protein>
    <recommendedName>
        <fullName evidence="6">DNA 5'-3' helicase</fullName>
        <ecNumber evidence="6">5.6.2.3</ecNumber>
    </recommendedName>
</protein>
<evidence type="ECO:0000313" key="10">
    <source>
        <dbReference type="Proteomes" id="UP001596072"/>
    </source>
</evidence>
<comment type="similarity">
    <text evidence="5">Belongs to the helicase family. DinG subfamily.</text>
</comment>
<dbReference type="EMBL" id="JBHSNS010000002">
    <property type="protein sequence ID" value="MFC5728594.1"/>
    <property type="molecule type" value="Genomic_DNA"/>
</dbReference>
<dbReference type="PROSITE" id="PS51193">
    <property type="entry name" value="HELICASE_ATP_BIND_2"/>
    <property type="match status" value="1"/>
</dbReference>
<evidence type="ECO:0000256" key="2">
    <source>
        <dbReference type="ARBA" id="ARBA00022741"/>
    </source>
</evidence>
<keyword evidence="2" id="KW-0547">Nucleotide-binding</keyword>
<sequence>MTTDQATGAPASDSPASPVRDLLATAVAALGGQQRHGQEAMAEAVAAAMADGEHLLIQAGTGTGKSLGYLVPALLHDKRVVVATATLALQHQLVERDLPRLVKAVGSRPGLDASYAVLKGRSNYACLHRVREGAPDDQGELIQVPEGSMGAKILELRRWAEQAVEDKGTGERDEAPRHTDKEWRQVSVTARECLGATKCPFGEECFAERAKEKAQRSHLIVTNHSLLAIDAIEGIPMIPEYDVVVIDEAHELAARVTQAATDELWAAEVERAARRSVRHVEGNEADELSDASDALRAAMGEARPGRFETLPEDLADALVLVRDAARACVSAFPKADAGSEPDAGLSQAKASVQEVFATAERMAAFSEADVLWLAEGTDRIPPRLCVAPLQVWGPMRDKLLADNTVVLTSATLMLGGDFDSIATNVGLKPSERIEGAAGRGGRAATVTRPEELADDAQPWLGVDVGSPFDYPKQAILYVARHLPPPGRDGLGPAQLDEITELVDAAEGRTLGLFSSRRAAEAAAEHVRVKLPHLTTLAQGEAQLPELARQFVEDPHTCLFGTLGLWQGLDVPGDTCQLVIIDRIPFPRPDDPLMSARQKAVDKAGGNGFMQVAATHSALLLAQGAGRLIRTHTDRGVVAVLDPRLATARYGSFLKASLPPMWSTTDPQVVRKALARLASTAR</sequence>
<dbReference type="SMART" id="SM00487">
    <property type="entry name" value="DEXDc"/>
    <property type="match status" value="1"/>
</dbReference>
<dbReference type="SMART" id="SM00491">
    <property type="entry name" value="HELICc2"/>
    <property type="match status" value="1"/>
</dbReference>
<evidence type="ECO:0000256" key="7">
    <source>
        <dbReference type="ARBA" id="ARBA00048954"/>
    </source>
</evidence>
<organism evidence="9 10">
    <name type="scientific">Nocardioides vastitatis</name>
    <dbReference type="NCBI Taxonomy" id="2568655"/>
    <lineage>
        <taxon>Bacteria</taxon>
        <taxon>Bacillati</taxon>
        <taxon>Actinomycetota</taxon>
        <taxon>Actinomycetes</taxon>
        <taxon>Propionibacteriales</taxon>
        <taxon>Nocardioidaceae</taxon>
        <taxon>Nocardioides</taxon>
    </lineage>
</organism>
<dbReference type="Proteomes" id="UP001596072">
    <property type="component" value="Unassembled WGS sequence"/>
</dbReference>
<evidence type="ECO:0000256" key="6">
    <source>
        <dbReference type="ARBA" id="ARBA00044969"/>
    </source>
</evidence>
<gene>
    <name evidence="9" type="ORF">ACFPQB_06660</name>
</gene>
<dbReference type="InterPro" id="IPR006555">
    <property type="entry name" value="ATP-dep_Helicase_C"/>
</dbReference>
<keyword evidence="3 9" id="KW-0378">Hydrolase</keyword>
<dbReference type="EC" id="5.6.2.3" evidence="6"/>